<dbReference type="PANTHER" id="PTHR30304">
    <property type="entry name" value="D-TAGATOSE-1,6-BISPHOSPHATE ALDOLASE"/>
    <property type="match status" value="1"/>
</dbReference>
<feature type="binding site" evidence="2">
    <location>
        <position position="184"/>
    </location>
    <ligand>
        <name>Zn(2+)</name>
        <dbReference type="ChEBI" id="CHEBI:29105"/>
        <label>1</label>
        <note>catalytic</note>
    </ligand>
</feature>
<accession>A0A0F9Z0I5</accession>
<feature type="binding site" evidence="2">
    <location>
        <position position="82"/>
    </location>
    <ligand>
        <name>Zn(2+)</name>
        <dbReference type="ChEBI" id="CHEBI:29105"/>
        <label>1</label>
        <note>catalytic</note>
    </ligand>
</feature>
<feature type="active site" description="Proton donor" evidence="1">
    <location>
        <position position="81"/>
    </location>
</feature>
<keyword evidence="2" id="KW-0479">Metal-binding</keyword>
<protein>
    <submittedName>
        <fullName evidence="3">Ketose-bisphosphate aldolase, class-II</fullName>
    </submittedName>
</protein>
<feature type="binding site" evidence="2">
    <location>
        <position position="135"/>
    </location>
    <ligand>
        <name>Zn(2+)</name>
        <dbReference type="ChEBI" id="CHEBI:29105"/>
        <label>2</label>
    </ligand>
</feature>
<dbReference type="SUPFAM" id="SSF51569">
    <property type="entry name" value="Aldolase"/>
    <property type="match status" value="1"/>
</dbReference>
<evidence type="ECO:0000313" key="3">
    <source>
        <dbReference type="EMBL" id="KKP37248.1"/>
    </source>
</evidence>
<dbReference type="InterPro" id="IPR000771">
    <property type="entry name" value="FBA_II"/>
</dbReference>
<dbReference type="Pfam" id="PF01116">
    <property type="entry name" value="F_bP_aldolase"/>
    <property type="match status" value="1"/>
</dbReference>
<comment type="caution">
    <text evidence="3">The sequence shown here is derived from an EMBL/GenBank/DDBJ whole genome shotgun (WGS) entry which is preliminary data.</text>
</comment>
<dbReference type="GO" id="GO:0008270">
    <property type="term" value="F:zinc ion binding"/>
    <property type="evidence" value="ECO:0007669"/>
    <property type="project" value="InterPro"/>
</dbReference>
<dbReference type="Gene3D" id="3.20.20.70">
    <property type="entry name" value="Aldolase class I"/>
    <property type="match status" value="1"/>
</dbReference>
<sequence>MFMQSLNYYLHKAKSECWAVPHFNASNLEMIKAIVESSQELNAPVMIGMSESEREFIGLNQAQSIIKCYKEKGAVIFLNADHSKSFDSCKNAIDAGFDSIHFDGSHLSLKENFEITKKVVLYAKNKNTDISIEGELGYIPTESSKIYNKEIKVDKNYFTKPEQVRAFIKNSKINRLASVVGSIHGIAINNPHLDIDLIKRINFEAGNVSLVLHGGSGVLPLDIKNAIKAGISNIHISTELRNIYKDSLYKSLDKDNLAPYKIMEPVIAKMKEFIKEKIKFFGANNKCK</sequence>
<evidence type="ECO:0000256" key="1">
    <source>
        <dbReference type="PIRSR" id="PIRSR001359-1"/>
    </source>
</evidence>
<organism evidence="3 4">
    <name type="scientific">Candidatus Roizmanbacteria bacterium GW2011_GWA2_32_13</name>
    <dbReference type="NCBI Taxonomy" id="1618475"/>
    <lineage>
        <taxon>Bacteria</taxon>
        <taxon>Candidatus Roizmaniibacteriota</taxon>
    </lineage>
</organism>
<dbReference type="InterPro" id="IPR050246">
    <property type="entry name" value="Class_II_FBP_aldolase"/>
</dbReference>
<dbReference type="AlphaFoldDB" id="A0A0F9Z0I5"/>
<dbReference type="GO" id="GO:0016832">
    <property type="term" value="F:aldehyde-lyase activity"/>
    <property type="evidence" value="ECO:0007669"/>
    <property type="project" value="InterPro"/>
</dbReference>
<keyword evidence="2" id="KW-0862">Zinc</keyword>
<reference evidence="3 4" key="1">
    <citation type="journal article" date="2015" name="Nature">
        <title>rRNA introns, odd ribosomes, and small enigmatic genomes across a large radiation of phyla.</title>
        <authorList>
            <person name="Brown C.T."/>
            <person name="Hug L.A."/>
            <person name="Thomas B.C."/>
            <person name="Sharon I."/>
            <person name="Castelle C.J."/>
            <person name="Singh A."/>
            <person name="Wilkins M.J."/>
            <person name="Williams K.H."/>
            <person name="Banfield J.F."/>
        </authorList>
    </citation>
    <scope>NUCLEOTIDE SEQUENCE [LARGE SCALE GENOMIC DNA]</scope>
</reference>
<dbReference type="PANTHER" id="PTHR30304:SF0">
    <property type="entry name" value="D-TAGATOSE-1,6-BISPHOSPHATE ALDOLASE SUBUNIT GATY-RELATED"/>
    <property type="match status" value="1"/>
</dbReference>
<evidence type="ECO:0000313" key="4">
    <source>
        <dbReference type="Proteomes" id="UP000034349"/>
    </source>
</evidence>
<feature type="binding site" evidence="2">
    <location>
        <position position="213"/>
    </location>
    <ligand>
        <name>Zn(2+)</name>
        <dbReference type="ChEBI" id="CHEBI:29105"/>
        <label>1</label>
        <note>catalytic</note>
    </ligand>
</feature>
<dbReference type="InterPro" id="IPR013785">
    <property type="entry name" value="Aldolase_TIM"/>
</dbReference>
<name>A0A0F9Z0I5_9BACT</name>
<comment type="cofactor">
    <cofactor evidence="2">
        <name>Zn(2+)</name>
        <dbReference type="ChEBI" id="CHEBI:29105"/>
    </cofactor>
    <text evidence="2">Binds 2 Zn(2+) ions per subunit. One is catalytic and the other provides a structural contribution.</text>
</comment>
<dbReference type="Proteomes" id="UP000034349">
    <property type="component" value="Unassembled WGS sequence"/>
</dbReference>
<dbReference type="GO" id="GO:0005975">
    <property type="term" value="P:carbohydrate metabolic process"/>
    <property type="evidence" value="ECO:0007669"/>
    <property type="project" value="InterPro"/>
</dbReference>
<feature type="binding site" evidence="2">
    <location>
        <position position="103"/>
    </location>
    <ligand>
        <name>Zn(2+)</name>
        <dbReference type="ChEBI" id="CHEBI:29105"/>
        <label>2</label>
    </ligand>
</feature>
<proteinExistence type="predicted"/>
<dbReference type="EMBL" id="LBOK01000005">
    <property type="protein sequence ID" value="KKP37248.1"/>
    <property type="molecule type" value="Genomic_DNA"/>
</dbReference>
<dbReference type="PIRSF" id="PIRSF001359">
    <property type="entry name" value="F_bP_aldolase_II"/>
    <property type="match status" value="1"/>
</dbReference>
<gene>
    <name evidence="3" type="ORF">UR23_C0005G0028</name>
</gene>
<evidence type="ECO:0000256" key="2">
    <source>
        <dbReference type="PIRSR" id="PIRSR001359-3"/>
    </source>
</evidence>